<evidence type="ECO:0000313" key="2">
    <source>
        <dbReference type="Proteomes" id="UP001345963"/>
    </source>
</evidence>
<proteinExistence type="predicted"/>
<comment type="caution">
    <text evidence="1">The sequence shown here is derived from an EMBL/GenBank/DDBJ whole genome shotgun (WGS) entry which is preliminary data.</text>
</comment>
<reference evidence="1 2" key="1">
    <citation type="submission" date="2021-07" db="EMBL/GenBank/DDBJ databases">
        <authorList>
            <person name="Palmer J.M."/>
        </authorList>
    </citation>
    <scope>NUCLEOTIDE SEQUENCE [LARGE SCALE GENOMIC DNA]</scope>
    <source>
        <strain evidence="1 2">AT_MEX2019</strain>
        <tissue evidence="1">Muscle</tissue>
    </source>
</reference>
<organism evidence="1 2">
    <name type="scientific">Ataeniobius toweri</name>
    <dbReference type="NCBI Taxonomy" id="208326"/>
    <lineage>
        <taxon>Eukaryota</taxon>
        <taxon>Metazoa</taxon>
        <taxon>Chordata</taxon>
        <taxon>Craniata</taxon>
        <taxon>Vertebrata</taxon>
        <taxon>Euteleostomi</taxon>
        <taxon>Actinopterygii</taxon>
        <taxon>Neopterygii</taxon>
        <taxon>Teleostei</taxon>
        <taxon>Neoteleostei</taxon>
        <taxon>Acanthomorphata</taxon>
        <taxon>Ovalentaria</taxon>
        <taxon>Atherinomorphae</taxon>
        <taxon>Cyprinodontiformes</taxon>
        <taxon>Goodeidae</taxon>
        <taxon>Ataeniobius</taxon>
    </lineage>
</organism>
<dbReference type="Proteomes" id="UP001345963">
    <property type="component" value="Unassembled WGS sequence"/>
</dbReference>
<dbReference type="EMBL" id="JAHUTI010040812">
    <property type="protein sequence ID" value="MED6245528.1"/>
    <property type="molecule type" value="Genomic_DNA"/>
</dbReference>
<sequence length="69" mass="7489">MKENVEAKPCCSEHLMGKDCQRKVAAAFAKRIRAQQTDFGRALASGKNGHPQSAALVLCHLMKTDCLSS</sequence>
<protein>
    <submittedName>
        <fullName evidence="1">Uncharacterized protein</fullName>
    </submittedName>
</protein>
<accession>A0ABU7B5I8</accession>
<evidence type="ECO:0000313" key="1">
    <source>
        <dbReference type="EMBL" id="MED6245528.1"/>
    </source>
</evidence>
<keyword evidence="2" id="KW-1185">Reference proteome</keyword>
<name>A0ABU7B5I8_9TELE</name>
<gene>
    <name evidence="1" type="ORF">ATANTOWER_004361</name>
</gene>